<keyword evidence="6" id="KW-0375">Hydrogen ion transport</keyword>
<comment type="similarity">
    <text evidence="2">Belongs to the ATPase A chain family.</text>
</comment>
<evidence type="ECO:0000256" key="11">
    <source>
        <dbReference type="RuleBase" id="RU004450"/>
    </source>
</evidence>
<evidence type="ECO:0000256" key="6">
    <source>
        <dbReference type="ARBA" id="ARBA00022781"/>
    </source>
</evidence>
<evidence type="ECO:0000256" key="10">
    <source>
        <dbReference type="ARBA" id="ARBA00023310"/>
    </source>
</evidence>
<sequence>MDLFSIFDPQTFMFSMNWASASFGVILVFPVYWTVTGRISRMLSMLFEFLNFEIKLSLSPITTPVIGHLTISLFTFIAMNNFMGLMPYIFTSTSHLTFSLTFALFMWMSVISASVILNLGGFLAHLVPTGTPALLTPFMVLIELVSNLIRPLTLSVRLAANMVAGHLLICLLTSPMPTMFTPVLMLACVALVAMLMLETAVAVIQAYVFMTLTSLYLGEVNSMVAVK</sequence>
<evidence type="ECO:0000256" key="3">
    <source>
        <dbReference type="ARBA" id="ARBA00022448"/>
    </source>
</evidence>
<comment type="subcellular location">
    <subcellularLocation>
        <location evidence="1">Membrane</location>
        <topology evidence="1">Multi-pass membrane protein</topology>
    </subcellularLocation>
    <subcellularLocation>
        <location evidence="11">Mitochondrion inner membrane</location>
        <topology evidence="11">Multi-pass membrane protein</topology>
    </subcellularLocation>
</comment>
<dbReference type="GO" id="GO:0005743">
    <property type="term" value="C:mitochondrial inner membrane"/>
    <property type="evidence" value="ECO:0007669"/>
    <property type="project" value="UniProtKB-SubCell"/>
</dbReference>
<dbReference type="SUPFAM" id="SSF81336">
    <property type="entry name" value="F1F0 ATP synthase subunit A"/>
    <property type="match status" value="1"/>
</dbReference>
<dbReference type="PANTHER" id="PTHR11410:SF0">
    <property type="entry name" value="ATP SYNTHASE SUBUNIT A"/>
    <property type="match status" value="1"/>
</dbReference>
<dbReference type="InterPro" id="IPR045083">
    <property type="entry name" value="ATP_synth_F0_asu_bact/mt"/>
</dbReference>
<evidence type="ECO:0000256" key="2">
    <source>
        <dbReference type="ARBA" id="ARBA00006810"/>
    </source>
</evidence>
<reference evidence="13" key="1">
    <citation type="submission" date="2008-07" db="EMBL/GenBank/DDBJ databases">
        <authorList>
            <person name="Lee J.-S."/>
        </authorList>
    </citation>
    <scope>NUCLEOTIDE SEQUENCE</scope>
</reference>
<evidence type="ECO:0000256" key="1">
    <source>
        <dbReference type="ARBA" id="ARBA00004141"/>
    </source>
</evidence>
<keyword evidence="7 12" id="KW-1133">Transmembrane helix</keyword>
<dbReference type="GO" id="GO:0045259">
    <property type="term" value="C:proton-transporting ATP synthase complex"/>
    <property type="evidence" value="ECO:0007669"/>
    <property type="project" value="UniProtKB-KW"/>
</dbReference>
<feature type="transmembrane region" description="Helical" evidence="12">
    <location>
        <begin position="56"/>
        <end position="79"/>
    </location>
</feature>
<proteinExistence type="inferred from homology"/>
<evidence type="ECO:0000256" key="4">
    <source>
        <dbReference type="ARBA" id="ARBA00022547"/>
    </source>
</evidence>
<keyword evidence="4" id="KW-0138">CF(0)</keyword>
<evidence type="ECO:0000256" key="8">
    <source>
        <dbReference type="ARBA" id="ARBA00023065"/>
    </source>
</evidence>
<evidence type="ECO:0000256" key="7">
    <source>
        <dbReference type="ARBA" id="ARBA00022989"/>
    </source>
</evidence>
<geneLocation type="mitochondrion" evidence="13"/>
<dbReference type="GO" id="GO:0046933">
    <property type="term" value="F:proton-transporting ATP synthase activity, rotational mechanism"/>
    <property type="evidence" value="ECO:0007669"/>
    <property type="project" value="TreeGrafter"/>
</dbReference>
<dbReference type="NCBIfam" id="TIGR01131">
    <property type="entry name" value="ATP_synt_6_or_A"/>
    <property type="match status" value="1"/>
</dbReference>
<dbReference type="Gene3D" id="1.20.120.220">
    <property type="entry name" value="ATP synthase, F0 complex, subunit A"/>
    <property type="match status" value="1"/>
</dbReference>
<name>C0J6S6_PARNA</name>
<gene>
    <name evidence="13" type="primary">ATP6</name>
</gene>
<organism evidence="13">
    <name type="scientific">Paracyclopina nana</name>
    <name type="common">Marine copepod</name>
    <dbReference type="NCBI Taxonomy" id="565004"/>
    <lineage>
        <taxon>Eukaryota</taxon>
        <taxon>Metazoa</taxon>
        <taxon>Ecdysozoa</taxon>
        <taxon>Arthropoda</taxon>
        <taxon>Crustacea</taxon>
        <taxon>Multicrustacea</taxon>
        <taxon>Hexanauplia</taxon>
        <taxon>Copepoda</taxon>
        <taxon>Cyclopoida</taxon>
        <taxon>Cyclopettidae</taxon>
        <taxon>Paracyclopina</taxon>
    </lineage>
</organism>
<keyword evidence="8" id="KW-0406">Ion transport</keyword>
<evidence type="ECO:0000256" key="5">
    <source>
        <dbReference type="ARBA" id="ARBA00022692"/>
    </source>
</evidence>
<dbReference type="Pfam" id="PF00119">
    <property type="entry name" value="ATP-synt_A"/>
    <property type="match status" value="1"/>
</dbReference>
<keyword evidence="5 12" id="KW-0812">Transmembrane</keyword>
<dbReference type="PRINTS" id="PR00123">
    <property type="entry name" value="ATPASEA"/>
</dbReference>
<feature type="transmembrane region" description="Helical" evidence="12">
    <location>
        <begin position="85"/>
        <end position="107"/>
    </location>
</feature>
<feature type="transmembrane region" description="Helical" evidence="12">
    <location>
        <begin position="12"/>
        <end position="35"/>
    </location>
</feature>
<dbReference type="InterPro" id="IPR023011">
    <property type="entry name" value="ATP_synth_F0_asu_AS"/>
</dbReference>
<evidence type="ECO:0000313" key="13">
    <source>
        <dbReference type="EMBL" id="ACK86656.1"/>
    </source>
</evidence>
<evidence type="ECO:0000256" key="9">
    <source>
        <dbReference type="ARBA" id="ARBA00023136"/>
    </source>
</evidence>
<dbReference type="CDD" id="cd00310">
    <property type="entry name" value="ATP-synt_Fo_a_6"/>
    <property type="match status" value="1"/>
</dbReference>
<feature type="transmembrane region" description="Helical" evidence="12">
    <location>
        <begin position="184"/>
        <end position="208"/>
    </location>
</feature>
<dbReference type="PROSITE" id="PS00449">
    <property type="entry name" value="ATPASE_A"/>
    <property type="match status" value="1"/>
</dbReference>
<keyword evidence="9 12" id="KW-0472">Membrane</keyword>
<reference evidence="13" key="2">
    <citation type="journal article" date="2009" name="Gene">
        <title>The complete mitochondrial genome of the cyclopoid copepod Paracyclopina nana: a highly divergent genome with novel gene order and atypical gene numbers.</title>
        <authorList>
            <person name="Ki J.S."/>
            <person name="Park H.G."/>
            <person name="Lee J.S."/>
        </authorList>
    </citation>
    <scope>NUCLEOTIDE SEQUENCE</scope>
</reference>
<protein>
    <recommendedName>
        <fullName evidence="11">ATP synthase subunit a</fullName>
    </recommendedName>
</protein>
<keyword evidence="13" id="KW-0496">Mitochondrion</keyword>
<keyword evidence="10" id="KW-0066">ATP synthesis</keyword>
<dbReference type="AlphaFoldDB" id="C0J6S6"/>
<keyword evidence="3" id="KW-0813">Transport</keyword>
<accession>C0J6S6</accession>
<feature type="transmembrane region" description="Helical" evidence="12">
    <location>
        <begin position="119"/>
        <end position="142"/>
    </location>
</feature>
<evidence type="ECO:0000256" key="12">
    <source>
        <dbReference type="SAM" id="Phobius"/>
    </source>
</evidence>
<dbReference type="EMBL" id="EU877959">
    <property type="protein sequence ID" value="ACK86656.1"/>
    <property type="molecule type" value="Genomic_DNA"/>
</dbReference>
<dbReference type="InterPro" id="IPR000568">
    <property type="entry name" value="ATP_synth_F0_asu"/>
</dbReference>
<dbReference type="PANTHER" id="PTHR11410">
    <property type="entry name" value="ATP SYNTHASE SUBUNIT A"/>
    <property type="match status" value="1"/>
</dbReference>
<dbReference type="InterPro" id="IPR035908">
    <property type="entry name" value="F0_ATP_A_sf"/>
</dbReference>